<dbReference type="EMBL" id="AUSU01000970">
    <property type="protein sequence ID" value="EPS72097.1"/>
    <property type="molecule type" value="Genomic_DNA"/>
</dbReference>
<comment type="caution">
    <text evidence="2">The sequence shown here is derived from an EMBL/GenBank/DDBJ whole genome shotgun (WGS) entry which is preliminary data.</text>
</comment>
<evidence type="ECO:0000313" key="2">
    <source>
        <dbReference type="EMBL" id="EPS72097.1"/>
    </source>
</evidence>
<dbReference type="InterPro" id="IPR001660">
    <property type="entry name" value="SAM"/>
</dbReference>
<dbReference type="PANTHER" id="PTHR33915:SF3">
    <property type="entry name" value="STERILE ALPHA MOTIF (SAM) DOMAIN PROTEIN"/>
    <property type="match status" value="1"/>
</dbReference>
<organism evidence="2 3">
    <name type="scientific">Genlisea aurea</name>
    <dbReference type="NCBI Taxonomy" id="192259"/>
    <lineage>
        <taxon>Eukaryota</taxon>
        <taxon>Viridiplantae</taxon>
        <taxon>Streptophyta</taxon>
        <taxon>Embryophyta</taxon>
        <taxon>Tracheophyta</taxon>
        <taxon>Spermatophyta</taxon>
        <taxon>Magnoliopsida</taxon>
        <taxon>eudicotyledons</taxon>
        <taxon>Gunneridae</taxon>
        <taxon>Pentapetalae</taxon>
        <taxon>asterids</taxon>
        <taxon>lamiids</taxon>
        <taxon>Lamiales</taxon>
        <taxon>Lentibulariaceae</taxon>
        <taxon>Genlisea</taxon>
    </lineage>
</organism>
<feature type="domain" description="SAM" evidence="1">
    <location>
        <begin position="12"/>
        <end position="58"/>
    </location>
</feature>
<sequence>MDWHSWLWKTNLDQHQIHQYALTFIQNELQEEDITEFNHEFLMSVGVAPAKHRLEILRLAERDARSRLTGLSFVVSAVRRTRKFLDKLGF</sequence>
<reference evidence="2 3" key="1">
    <citation type="journal article" date="2013" name="BMC Genomics">
        <title>The miniature genome of a carnivorous plant Genlisea aurea contains a low number of genes and short non-coding sequences.</title>
        <authorList>
            <person name="Leushkin E.V."/>
            <person name="Sutormin R.A."/>
            <person name="Nabieva E.R."/>
            <person name="Penin A.A."/>
            <person name="Kondrashov A.S."/>
            <person name="Logacheva M.D."/>
        </authorList>
    </citation>
    <scope>NUCLEOTIDE SEQUENCE [LARGE SCALE GENOMIC DNA]</scope>
</reference>
<dbReference type="OrthoDB" id="1887912at2759"/>
<dbReference type="Gene3D" id="1.10.150.50">
    <property type="entry name" value="Transcription Factor, Ets-1"/>
    <property type="match status" value="1"/>
</dbReference>
<accession>S8EHB3</accession>
<dbReference type="CDD" id="cd09487">
    <property type="entry name" value="SAM_superfamily"/>
    <property type="match status" value="1"/>
</dbReference>
<gene>
    <name evidence="2" type="ORF">M569_02662</name>
</gene>
<dbReference type="InterPro" id="IPR013761">
    <property type="entry name" value="SAM/pointed_sf"/>
</dbReference>
<name>S8EHB3_9LAMI</name>
<proteinExistence type="predicted"/>
<evidence type="ECO:0000313" key="3">
    <source>
        <dbReference type="Proteomes" id="UP000015453"/>
    </source>
</evidence>
<protein>
    <recommendedName>
        <fullName evidence="1">SAM domain-containing protein</fullName>
    </recommendedName>
</protein>
<dbReference type="Pfam" id="PF07647">
    <property type="entry name" value="SAM_2"/>
    <property type="match status" value="1"/>
</dbReference>
<dbReference type="Proteomes" id="UP000015453">
    <property type="component" value="Unassembled WGS sequence"/>
</dbReference>
<dbReference type="SUPFAM" id="SSF47769">
    <property type="entry name" value="SAM/Pointed domain"/>
    <property type="match status" value="1"/>
</dbReference>
<feature type="non-terminal residue" evidence="2">
    <location>
        <position position="90"/>
    </location>
</feature>
<dbReference type="PANTHER" id="PTHR33915">
    <property type="entry name" value="OSJNBA0033G05.11 PROTEIN"/>
    <property type="match status" value="1"/>
</dbReference>
<dbReference type="AlphaFoldDB" id="S8EHB3"/>
<keyword evidence="3" id="KW-1185">Reference proteome</keyword>
<evidence type="ECO:0000259" key="1">
    <source>
        <dbReference type="Pfam" id="PF07647"/>
    </source>
</evidence>